<evidence type="ECO:0000256" key="3">
    <source>
        <dbReference type="ARBA" id="ARBA00045493"/>
    </source>
</evidence>
<sequence length="165" mass="19150">MASVILFFLLVGVAFCGVIHNERTAQFEGKVWLGKWESTDRRFNYEAFATVLGHGHPGARDPHHKNFIKFWKEDDHFHLKVTVPEISYKMELEFTMGLQSKSTFNGTSFTYTFSEDGDILKSENFIPSRNLTIFDTYRVNGTEMEVHSKVGDIESTRWYKKDIQP</sequence>
<keyword evidence="6" id="KW-1185">Reference proteome</keyword>
<protein>
    <submittedName>
        <fullName evidence="5">SAHS5</fullName>
    </submittedName>
</protein>
<comment type="caution">
    <text evidence="5">The sequence shown here is derived from an EMBL/GenBank/DDBJ whole genome shotgun (WGS) entry which is preliminary data.</text>
</comment>
<dbReference type="SUPFAM" id="SSF50814">
    <property type="entry name" value="Lipocalins"/>
    <property type="match status" value="1"/>
</dbReference>
<accession>A0A1D1UUS6</accession>
<dbReference type="Gene3D" id="2.40.128.20">
    <property type="match status" value="1"/>
</dbReference>
<dbReference type="EMBL" id="BDGG01000001">
    <property type="protein sequence ID" value="GAU89928.1"/>
    <property type="molecule type" value="Genomic_DNA"/>
</dbReference>
<evidence type="ECO:0000313" key="5">
    <source>
        <dbReference type="EMBL" id="GAU89928.1"/>
    </source>
</evidence>
<keyword evidence="2" id="KW-0346">Stress response</keyword>
<evidence type="ECO:0000256" key="2">
    <source>
        <dbReference type="ARBA" id="ARBA00023016"/>
    </source>
</evidence>
<dbReference type="AlphaFoldDB" id="A0A1D1UUS6"/>
<dbReference type="Proteomes" id="UP000186922">
    <property type="component" value="Unassembled WGS sequence"/>
</dbReference>
<proteinExistence type="inferred from homology"/>
<gene>
    <name evidence="5" type="primary">RvY_02420-1</name>
    <name evidence="5" type="synonym">RvY_02420.1</name>
    <name evidence="5" type="ORF">RvY_02420</name>
</gene>
<feature type="chain" id="PRO_5008897620" evidence="4">
    <location>
        <begin position="17"/>
        <end position="165"/>
    </location>
</feature>
<comment type="function">
    <text evidence="3">Secreted heat soluble protein acting as a molecular shield in water-deficient condition. Tardigrade-specific intrinsically disordered proteins (TDPs) are essential for desiccation tolerance by forming non-crystalline amorphous solids upon desiccation, and this vitrified state mirrors their protective capabilities.</text>
</comment>
<reference evidence="5 6" key="1">
    <citation type="journal article" date="2016" name="Nat. Commun.">
        <title>Extremotolerant tardigrade genome and improved radiotolerance of human cultured cells by tardigrade-unique protein.</title>
        <authorList>
            <person name="Hashimoto T."/>
            <person name="Horikawa D.D."/>
            <person name="Saito Y."/>
            <person name="Kuwahara H."/>
            <person name="Kozuka-Hata H."/>
            <person name="Shin-I T."/>
            <person name="Minakuchi Y."/>
            <person name="Ohishi K."/>
            <person name="Motoyama A."/>
            <person name="Aizu T."/>
            <person name="Enomoto A."/>
            <person name="Kondo K."/>
            <person name="Tanaka S."/>
            <person name="Hara Y."/>
            <person name="Koshikawa S."/>
            <person name="Sagara H."/>
            <person name="Miura T."/>
            <person name="Yokobori S."/>
            <person name="Miyagawa K."/>
            <person name="Suzuki Y."/>
            <person name="Kubo T."/>
            <person name="Oyama M."/>
            <person name="Kohara Y."/>
            <person name="Fujiyama A."/>
            <person name="Arakawa K."/>
            <person name="Katayama T."/>
            <person name="Toyoda A."/>
            <person name="Kunieda T."/>
        </authorList>
    </citation>
    <scope>NUCLEOTIDE SEQUENCE [LARGE SCALE GENOMIC DNA]</scope>
    <source>
        <strain evidence="5 6">YOKOZUNA-1</strain>
    </source>
</reference>
<keyword evidence="4" id="KW-0732">Signal</keyword>
<evidence type="ECO:0000256" key="1">
    <source>
        <dbReference type="ARBA" id="ARBA00006119"/>
    </source>
</evidence>
<evidence type="ECO:0000313" key="6">
    <source>
        <dbReference type="Proteomes" id="UP000186922"/>
    </source>
</evidence>
<evidence type="ECO:0000256" key="4">
    <source>
        <dbReference type="SAM" id="SignalP"/>
    </source>
</evidence>
<comment type="similarity">
    <text evidence="1">Belongs to the Secretory-abundant heat soluble protein (SAHS) family.</text>
</comment>
<organism evidence="5 6">
    <name type="scientific">Ramazzottius varieornatus</name>
    <name type="common">Water bear</name>
    <name type="synonym">Tardigrade</name>
    <dbReference type="NCBI Taxonomy" id="947166"/>
    <lineage>
        <taxon>Eukaryota</taxon>
        <taxon>Metazoa</taxon>
        <taxon>Ecdysozoa</taxon>
        <taxon>Tardigrada</taxon>
        <taxon>Eutardigrada</taxon>
        <taxon>Parachela</taxon>
        <taxon>Hypsibioidea</taxon>
        <taxon>Ramazzottiidae</taxon>
        <taxon>Ramazzottius</taxon>
    </lineage>
</organism>
<feature type="signal peptide" evidence="4">
    <location>
        <begin position="1"/>
        <end position="16"/>
    </location>
</feature>
<name>A0A1D1UUS6_RAMVA</name>
<dbReference type="InterPro" id="IPR012674">
    <property type="entry name" value="Calycin"/>
</dbReference>